<name>A0A220TYD4_9BACI</name>
<dbReference type="InterPro" id="IPR001466">
    <property type="entry name" value="Beta-lactam-related"/>
</dbReference>
<dbReference type="GO" id="GO:0016020">
    <property type="term" value="C:membrane"/>
    <property type="evidence" value="ECO:0007669"/>
    <property type="project" value="UniProtKB-SubCell"/>
</dbReference>
<proteinExistence type="predicted"/>
<dbReference type="Gene3D" id="3.40.710.10">
    <property type="entry name" value="DD-peptidase/beta-lactamase superfamily"/>
    <property type="match status" value="1"/>
</dbReference>
<comment type="subcellular location">
    <subcellularLocation>
        <location evidence="1">Membrane</location>
    </subcellularLocation>
</comment>
<dbReference type="PANTHER" id="PTHR46825:SF11">
    <property type="entry name" value="PENICILLIN-BINDING PROTEIN 4"/>
    <property type="match status" value="1"/>
</dbReference>
<keyword evidence="5" id="KW-1185">Reference proteome</keyword>
<evidence type="ECO:0000313" key="4">
    <source>
        <dbReference type="EMBL" id="ASK60769.1"/>
    </source>
</evidence>
<dbReference type="SUPFAM" id="SSF56601">
    <property type="entry name" value="beta-lactamase/transpeptidase-like"/>
    <property type="match status" value="1"/>
</dbReference>
<evidence type="ECO:0000256" key="1">
    <source>
        <dbReference type="ARBA" id="ARBA00004370"/>
    </source>
</evidence>
<reference evidence="4 5" key="1">
    <citation type="submission" date="2017-07" db="EMBL/GenBank/DDBJ databases">
        <title>Virgibacillus sp. LM2416.</title>
        <authorList>
            <person name="Tak E.J."/>
            <person name="Bae J.-W."/>
        </authorList>
    </citation>
    <scope>NUCLEOTIDE SEQUENCE [LARGE SCALE GENOMIC DNA]</scope>
    <source>
        <strain evidence="4 5">LM2416</strain>
    </source>
</reference>
<dbReference type="OrthoDB" id="9803467at2"/>
<dbReference type="KEGG" id="vil:CFK37_00375"/>
<dbReference type="Pfam" id="PF00144">
    <property type="entry name" value="Beta-lactamase"/>
    <property type="match status" value="1"/>
</dbReference>
<dbReference type="PANTHER" id="PTHR46825">
    <property type="entry name" value="D-ALANYL-D-ALANINE-CARBOXYPEPTIDASE/ENDOPEPTIDASE AMPH"/>
    <property type="match status" value="1"/>
</dbReference>
<dbReference type="InterPro" id="IPR050491">
    <property type="entry name" value="AmpC-like"/>
</dbReference>
<sequence length="338" mass="38549">MHKGKMDHAIENAAMDTDFSGTVYMKKGNNVIHQSAYGYANRAERIANNVDTRFGVASGCKLFTAIAICQLVEQGRLSFHTRLKDCLTIDFPNLDESVTIHHLLTHSSGIADYFDEEEMDDFEELWKNQPSYLLKKTTDFLPMFQDKDRMFQAGEKFHYNNAGYIVLGLIIEQCTGRSFTDYVESAIFRECGMYNSGYFSLDGLPENTANGYIDKEDGTWRTNQFSIPIKGGPDGGAFITAPDMLKLWEDLFSHQLLSKKYTDALLSPQIMVKNDVYYGYGVWINKRNDRIFKYHVMGYDPGVNFRSSVYPDQNIKLVVASNKESGSFDVTKLIEKWV</sequence>
<evidence type="ECO:0000259" key="3">
    <source>
        <dbReference type="Pfam" id="PF00144"/>
    </source>
</evidence>
<accession>A0A220TYD4</accession>
<protein>
    <submittedName>
        <fullName evidence="4">Penicillin-binding protein</fullName>
    </submittedName>
</protein>
<dbReference type="RefSeq" id="WP_089060046.1">
    <property type="nucleotide sequence ID" value="NZ_CP022315.1"/>
</dbReference>
<dbReference type="InterPro" id="IPR012338">
    <property type="entry name" value="Beta-lactam/transpept-like"/>
</dbReference>
<evidence type="ECO:0000256" key="2">
    <source>
        <dbReference type="ARBA" id="ARBA00023136"/>
    </source>
</evidence>
<dbReference type="Proteomes" id="UP000198312">
    <property type="component" value="Chromosome"/>
</dbReference>
<feature type="domain" description="Beta-lactamase-related" evidence="3">
    <location>
        <begin position="27"/>
        <end position="329"/>
    </location>
</feature>
<keyword evidence="2" id="KW-0472">Membrane</keyword>
<organism evidence="4 5">
    <name type="scientific">Virgibacillus phasianinus</name>
    <dbReference type="NCBI Taxonomy" id="2017483"/>
    <lineage>
        <taxon>Bacteria</taxon>
        <taxon>Bacillati</taxon>
        <taxon>Bacillota</taxon>
        <taxon>Bacilli</taxon>
        <taxon>Bacillales</taxon>
        <taxon>Bacillaceae</taxon>
        <taxon>Virgibacillus</taxon>
    </lineage>
</organism>
<evidence type="ECO:0000313" key="5">
    <source>
        <dbReference type="Proteomes" id="UP000198312"/>
    </source>
</evidence>
<dbReference type="AlphaFoldDB" id="A0A220TYD4"/>
<dbReference type="EMBL" id="CP022315">
    <property type="protein sequence ID" value="ASK60769.1"/>
    <property type="molecule type" value="Genomic_DNA"/>
</dbReference>
<gene>
    <name evidence="4" type="ORF">CFK37_00375</name>
</gene>